<keyword evidence="3" id="KW-1185">Reference proteome</keyword>
<evidence type="ECO:0000313" key="2">
    <source>
        <dbReference type="EMBL" id="GJD59365.1"/>
    </source>
</evidence>
<gene>
    <name evidence="2" type="ORF">IFDJLNFL_5293</name>
</gene>
<dbReference type="EMBL" id="BPQI01000204">
    <property type="protein sequence ID" value="GJD59365.1"/>
    <property type="molecule type" value="Genomic_DNA"/>
</dbReference>
<reference evidence="2" key="2">
    <citation type="submission" date="2021-08" db="EMBL/GenBank/DDBJ databases">
        <authorList>
            <person name="Tani A."/>
            <person name="Ola A."/>
            <person name="Ogura Y."/>
            <person name="Katsura K."/>
            <person name="Hayashi T."/>
        </authorList>
    </citation>
    <scope>NUCLEOTIDE SEQUENCE</scope>
    <source>
        <strain evidence="2">DSM 22415</strain>
    </source>
</reference>
<dbReference type="Pfam" id="PF13586">
    <property type="entry name" value="DDE_Tnp_1_2"/>
    <property type="match status" value="1"/>
</dbReference>
<dbReference type="PANTHER" id="PTHR30007:SF0">
    <property type="entry name" value="TRANSPOSASE"/>
    <property type="match status" value="1"/>
</dbReference>
<evidence type="ECO:0000259" key="1">
    <source>
        <dbReference type="Pfam" id="PF13586"/>
    </source>
</evidence>
<organism evidence="2 3">
    <name type="scientific">Methylobacterium dankookense</name>
    <dbReference type="NCBI Taxonomy" id="560405"/>
    <lineage>
        <taxon>Bacteria</taxon>
        <taxon>Pseudomonadati</taxon>
        <taxon>Pseudomonadota</taxon>
        <taxon>Alphaproteobacteria</taxon>
        <taxon>Hyphomicrobiales</taxon>
        <taxon>Methylobacteriaceae</taxon>
        <taxon>Methylobacterium</taxon>
    </lineage>
</organism>
<accession>A0ABQ4RRH6</accession>
<sequence length="66" mass="7711">MKLPEAKRGFVLLPRRWVVERSFAWATRFRRLVKDYERYASTLADLHLVAFVCIMLRQAAQLATGS</sequence>
<reference evidence="2" key="1">
    <citation type="journal article" date="2021" name="Front. Microbiol.">
        <title>Comprehensive Comparative Genomics and Phenotyping of Methylobacterium Species.</title>
        <authorList>
            <person name="Alessa O."/>
            <person name="Ogura Y."/>
            <person name="Fujitani Y."/>
            <person name="Takami H."/>
            <person name="Hayashi T."/>
            <person name="Sahin N."/>
            <person name="Tani A."/>
        </authorList>
    </citation>
    <scope>NUCLEOTIDE SEQUENCE</scope>
    <source>
        <strain evidence="2">DSM 22415</strain>
    </source>
</reference>
<protein>
    <submittedName>
        <fullName evidence="2">IS5 family transposase ISMdi26</fullName>
    </submittedName>
</protein>
<evidence type="ECO:0000313" key="3">
    <source>
        <dbReference type="Proteomes" id="UP001055303"/>
    </source>
</evidence>
<dbReference type="InterPro" id="IPR025668">
    <property type="entry name" value="Tnp_DDE_dom"/>
</dbReference>
<proteinExistence type="predicted"/>
<dbReference type="Proteomes" id="UP001055303">
    <property type="component" value="Unassembled WGS sequence"/>
</dbReference>
<comment type="caution">
    <text evidence="2">The sequence shown here is derived from an EMBL/GenBank/DDBJ whole genome shotgun (WGS) entry which is preliminary data.</text>
</comment>
<feature type="domain" description="Transposase DDE" evidence="1">
    <location>
        <begin position="6"/>
        <end position="57"/>
    </location>
</feature>
<dbReference type="PANTHER" id="PTHR30007">
    <property type="entry name" value="PHP DOMAIN PROTEIN"/>
    <property type="match status" value="1"/>
</dbReference>
<name>A0ABQ4RRH6_9HYPH</name>